<dbReference type="EMBL" id="ML208261">
    <property type="protein sequence ID" value="TFK75778.1"/>
    <property type="molecule type" value="Genomic_DNA"/>
</dbReference>
<evidence type="ECO:0000313" key="2">
    <source>
        <dbReference type="Proteomes" id="UP000308600"/>
    </source>
</evidence>
<keyword evidence="2" id="KW-1185">Reference proteome</keyword>
<gene>
    <name evidence="1" type="ORF">BDN72DRAFT_891658</name>
</gene>
<protein>
    <submittedName>
        <fullName evidence="1">Uncharacterized protein</fullName>
    </submittedName>
</protein>
<proteinExistence type="predicted"/>
<evidence type="ECO:0000313" key="1">
    <source>
        <dbReference type="EMBL" id="TFK75778.1"/>
    </source>
</evidence>
<accession>A0ACD3BCH9</accession>
<organism evidence="1 2">
    <name type="scientific">Pluteus cervinus</name>
    <dbReference type="NCBI Taxonomy" id="181527"/>
    <lineage>
        <taxon>Eukaryota</taxon>
        <taxon>Fungi</taxon>
        <taxon>Dikarya</taxon>
        <taxon>Basidiomycota</taxon>
        <taxon>Agaricomycotina</taxon>
        <taxon>Agaricomycetes</taxon>
        <taxon>Agaricomycetidae</taxon>
        <taxon>Agaricales</taxon>
        <taxon>Pluteineae</taxon>
        <taxon>Pluteaceae</taxon>
        <taxon>Pluteus</taxon>
    </lineage>
</organism>
<reference evidence="1 2" key="1">
    <citation type="journal article" date="2019" name="Nat. Ecol. Evol.">
        <title>Megaphylogeny resolves global patterns of mushroom evolution.</title>
        <authorList>
            <person name="Varga T."/>
            <person name="Krizsan K."/>
            <person name="Foldi C."/>
            <person name="Dima B."/>
            <person name="Sanchez-Garcia M."/>
            <person name="Sanchez-Ramirez S."/>
            <person name="Szollosi G.J."/>
            <person name="Szarkandi J.G."/>
            <person name="Papp V."/>
            <person name="Albert L."/>
            <person name="Andreopoulos W."/>
            <person name="Angelini C."/>
            <person name="Antonin V."/>
            <person name="Barry K.W."/>
            <person name="Bougher N.L."/>
            <person name="Buchanan P."/>
            <person name="Buyck B."/>
            <person name="Bense V."/>
            <person name="Catcheside P."/>
            <person name="Chovatia M."/>
            <person name="Cooper J."/>
            <person name="Damon W."/>
            <person name="Desjardin D."/>
            <person name="Finy P."/>
            <person name="Geml J."/>
            <person name="Haridas S."/>
            <person name="Hughes K."/>
            <person name="Justo A."/>
            <person name="Karasinski D."/>
            <person name="Kautmanova I."/>
            <person name="Kiss B."/>
            <person name="Kocsube S."/>
            <person name="Kotiranta H."/>
            <person name="LaButti K.M."/>
            <person name="Lechner B.E."/>
            <person name="Liimatainen K."/>
            <person name="Lipzen A."/>
            <person name="Lukacs Z."/>
            <person name="Mihaltcheva S."/>
            <person name="Morgado L.N."/>
            <person name="Niskanen T."/>
            <person name="Noordeloos M.E."/>
            <person name="Ohm R.A."/>
            <person name="Ortiz-Santana B."/>
            <person name="Ovrebo C."/>
            <person name="Racz N."/>
            <person name="Riley R."/>
            <person name="Savchenko A."/>
            <person name="Shiryaev A."/>
            <person name="Soop K."/>
            <person name="Spirin V."/>
            <person name="Szebenyi C."/>
            <person name="Tomsovsky M."/>
            <person name="Tulloss R.E."/>
            <person name="Uehling J."/>
            <person name="Grigoriev I.V."/>
            <person name="Vagvolgyi C."/>
            <person name="Papp T."/>
            <person name="Martin F.M."/>
            <person name="Miettinen O."/>
            <person name="Hibbett D.S."/>
            <person name="Nagy L.G."/>
        </authorList>
    </citation>
    <scope>NUCLEOTIDE SEQUENCE [LARGE SCALE GENOMIC DNA]</scope>
    <source>
        <strain evidence="1 2">NL-1719</strain>
    </source>
</reference>
<dbReference type="Proteomes" id="UP000308600">
    <property type="component" value="Unassembled WGS sequence"/>
</dbReference>
<name>A0ACD3BCH9_9AGAR</name>
<sequence>MSLIDLPIELQKRIGIELPDIASVHSLCGASRVLYQGLRDDELIYREQFLQLYDPPKEPPLSWKALYISRHHGLRSQNTEEFGPVALDMIRDAVGPSPPNLPHLLKRQDLVVREISNSKAFSEVQLLLAPLTELDELSDAELEFEEQEFGILNGSQWDGALTISANEVLWLTFIARRTVEFIKDQAEYFNPPFTWEQTVKPSLWKSPSRLEEVEVDEMPTKWLSCYLYGTTTVLSGDRSLATVDLTIEGNAFSGKGQDIQAFEMIHGKVSDPLNFGGIGGWRRVSWIKNYGGFSWDYHGVMFPGCRVIVGTWGRFSNTGGGFMLWAL</sequence>